<dbReference type="GO" id="GO:0043190">
    <property type="term" value="C:ATP-binding cassette (ABC) transporter complex"/>
    <property type="evidence" value="ECO:0007669"/>
    <property type="project" value="InterPro"/>
</dbReference>
<evidence type="ECO:0000256" key="2">
    <source>
        <dbReference type="ARBA" id="ARBA00005695"/>
    </source>
</evidence>
<dbReference type="OrthoDB" id="9803988at2"/>
<reference evidence="6" key="1">
    <citation type="submission" date="2016-10" db="EMBL/GenBank/DDBJ databases">
        <authorList>
            <person name="Varghese N."/>
            <person name="Submissions S."/>
        </authorList>
    </citation>
    <scope>NUCLEOTIDE SEQUENCE [LARGE SCALE GENOMIC DNA]</scope>
    <source>
        <strain evidence="6">BL36</strain>
    </source>
</reference>
<dbReference type="InterPro" id="IPR000914">
    <property type="entry name" value="SBP_5_dom"/>
</dbReference>
<comment type="subcellular location">
    <subcellularLocation>
        <location evidence="1">Periplasm</location>
    </subcellularLocation>
</comment>
<evidence type="ECO:0000313" key="6">
    <source>
        <dbReference type="Proteomes" id="UP000199048"/>
    </source>
</evidence>
<evidence type="ECO:0000313" key="5">
    <source>
        <dbReference type="EMBL" id="SFM35238.1"/>
    </source>
</evidence>
<dbReference type="GO" id="GO:0015833">
    <property type="term" value="P:peptide transport"/>
    <property type="evidence" value="ECO:0007669"/>
    <property type="project" value="TreeGrafter"/>
</dbReference>
<dbReference type="GO" id="GO:1904680">
    <property type="term" value="F:peptide transmembrane transporter activity"/>
    <property type="evidence" value="ECO:0007669"/>
    <property type="project" value="TreeGrafter"/>
</dbReference>
<keyword evidence="6" id="KW-1185">Reference proteome</keyword>
<dbReference type="Gene3D" id="3.10.105.10">
    <property type="entry name" value="Dipeptide-binding Protein, Domain 3"/>
    <property type="match status" value="1"/>
</dbReference>
<dbReference type="PANTHER" id="PTHR30290:SF38">
    <property type="entry name" value="D,D-DIPEPTIDE-BINDING PERIPLASMIC PROTEIN DDPA-RELATED"/>
    <property type="match status" value="1"/>
</dbReference>
<keyword evidence="3" id="KW-0732">Signal</keyword>
<comment type="similarity">
    <text evidence="2">Belongs to the bacterial solute-binding protein 5 family.</text>
</comment>
<accession>A0A1I4Q559</accession>
<name>A0A1I4Q559_9HYPH</name>
<evidence type="ECO:0000259" key="4">
    <source>
        <dbReference type="Pfam" id="PF00496"/>
    </source>
</evidence>
<gene>
    <name evidence="5" type="ORF">SAMN05192568_102835</name>
</gene>
<dbReference type="RefSeq" id="WP_092044250.1">
    <property type="nucleotide sequence ID" value="NZ_FOTK01000028.1"/>
</dbReference>
<evidence type="ECO:0000256" key="1">
    <source>
        <dbReference type="ARBA" id="ARBA00004418"/>
    </source>
</evidence>
<organism evidence="5 6">
    <name type="scientific">Methylobacterium pseudosasicola</name>
    <dbReference type="NCBI Taxonomy" id="582667"/>
    <lineage>
        <taxon>Bacteria</taxon>
        <taxon>Pseudomonadati</taxon>
        <taxon>Pseudomonadota</taxon>
        <taxon>Alphaproteobacteria</taxon>
        <taxon>Hyphomicrobiales</taxon>
        <taxon>Methylobacteriaceae</taxon>
        <taxon>Methylobacterium</taxon>
    </lineage>
</organism>
<dbReference type="PANTHER" id="PTHR30290">
    <property type="entry name" value="PERIPLASMIC BINDING COMPONENT OF ABC TRANSPORTER"/>
    <property type="match status" value="1"/>
</dbReference>
<dbReference type="PIRSF" id="PIRSF002741">
    <property type="entry name" value="MppA"/>
    <property type="match status" value="1"/>
</dbReference>
<dbReference type="EMBL" id="FOTK01000028">
    <property type="protein sequence ID" value="SFM35238.1"/>
    <property type="molecule type" value="Genomic_DNA"/>
</dbReference>
<proteinExistence type="inferred from homology"/>
<evidence type="ECO:0000256" key="3">
    <source>
        <dbReference type="ARBA" id="ARBA00022729"/>
    </source>
</evidence>
<protein>
    <submittedName>
        <fullName evidence="5">Peptide/nickel transport system substrate-binding protein</fullName>
    </submittedName>
</protein>
<sequence length="526" mass="56978">MLIGAAGLIGGDVGLGSATARADPIPKRGGTLRLVLATESANLVPIDNTFGTTGVIGPKVNEGLLTYDAAFRPVPQLASAWSEAEDGLSITFQLRPAVKWHDGRDFTAADVAFSILTLKAVHPRGRATFANVQDVETPNPHTAILRLSRPAPYLLRAFAASESPIVPKHLYEGRDIGSNPANAAPIGTGPFVFKEWVKGSHVILDRNPDYWDAPKPYLDRIIVRFIPDANARAAALAAGEIDLGGDTPVPRSDIASLSAHPALEITSDGYAYLGNHSQLVLNLDNPILAKRAVRQAIAHAIDLRAVLNVAWYGQGVIAPSPISPALKEFHNPAVKAYPFDPKRAASLLDEAGHPIRNGRRFGVRILHNPFSEGNGRVAAYLRQALAPLGIEATVQNLDFAGFVKAVYTDRAFDFDVDNLSNTFDPTLGVQRVYWSKNFKPGLGFSNGSHYANAEVDALLEQAAVENDPAKRRAAFFRFQEIAQEDLPVINLIAYDAYTVARKHVRNHTVTIDGVRSNFADVYLDRN</sequence>
<dbReference type="InterPro" id="IPR039424">
    <property type="entry name" value="SBP_5"/>
</dbReference>
<dbReference type="SUPFAM" id="SSF53850">
    <property type="entry name" value="Periplasmic binding protein-like II"/>
    <property type="match status" value="1"/>
</dbReference>
<feature type="domain" description="Solute-binding protein family 5" evidence="4">
    <location>
        <begin position="73"/>
        <end position="433"/>
    </location>
</feature>
<dbReference type="Pfam" id="PF00496">
    <property type="entry name" value="SBP_bac_5"/>
    <property type="match status" value="1"/>
</dbReference>
<dbReference type="GO" id="GO:0030288">
    <property type="term" value="C:outer membrane-bounded periplasmic space"/>
    <property type="evidence" value="ECO:0007669"/>
    <property type="project" value="UniProtKB-ARBA"/>
</dbReference>
<dbReference type="InterPro" id="IPR030678">
    <property type="entry name" value="Peptide/Ni-bd"/>
</dbReference>
<dbReference type="Proteomes" id="UP000199048">
    <property type="component" value="Unassembled WGS sequence"/>
</dbReference>
<dbReference type="STRING" id="582667.SAMN05192568_102835"/>
<dbReference type="CDD" id="cd08517">
    <property type="entry name" value="PBP2_NikA_DppA_OppA_like_13"/>
    <property type="match status" value="1"/>
</dbReference>
<dbReference type="Gene3D" id="3.40.190.10">
    <property type="entry name" value="Periplasmic binding protein-like II"/>
    <property type="match status" value="1"/>
</dbReference>
<dbReference type="AlphaFoldDB" id="A0A1I4Q559"/>